<feature type="region of interest" description="Disordered" evidence="1">
    <location>
        <begin position="118"/>
        <end position="155"/>
    </location>
</feature>
<dbReference type="AlphaFoldDB" id="A0A2T0V1S6"/>
<keyword evidence="2" id="KW-0812">Transmembrane</keyword>
<keyword evidence="2" id="KW-1133">Transmembrane helix</keyword>
<dbReference type="EMBL" id="PVTK01000006">
    <property type="protein sequence ID" value="PRY64114.1"/>
    <property type="molecule type" value="Genomic_DNA"/>
</dbReference>
<comment type="caution">
    <text evidence="3">The sequence shown here is derived from an EMBL/GenBank/DDBJ whole genome shotgun (WGS) entry which is preliminary data.</text>
</comment>
<name>A0A2T0V1S6_9GAMM</name>
<dbReference type="OrthoDB" id="286752at2"/>
<feature type="transmembrane region" description="Helical" evidence="2">
    <location>
        <begin position="7"/>
        <end position="27"/>
    </location>
</feature>
<protein>
    <submittedName>
        <fullName evidence="3">Malonate transporter MadL subunit</fullName>
    </submittedName>
</protein>
<feature type="transmembrane region" description="Helical" evidence="2">
    <location>
        <begin position="92"/>
        <end position="112"/>
    </location>
</feature>
<keyword evidence="4" id="KW-1185">Reference proteome</keyword>
<evidence type="ECO:0000256" key="2">
    <source>
        <dbReference type="SAM" id="Phobius"/>
    </source>
</evidence>
<feature type="compositionally biased region" description="Basic and acidic residues" evidence="1">
    <location>
        <begin position="118"/>
        <end position="139"/>
    </location>
</feature>
<organism evidence="3 4">
    <name type="scientific">Vreelandella songnenensis</name>
    <dbReference type="NCBI Taxonomy" id="1176243"/>
    <lineage>
        <taxon>Bacteria</taxon>
        <taxon>Pseudomonadati</taxon>
        <taxon>Pseudomonadota</taxon>
        <taxon>Gammaproteobacteria</taxon>
        <taxon>Oceanospirillales</taxon>
        <taxon>Halomonadaceae</taxon>
        <taxon>Vreelandella</taxon>
    </lineage>
</organism>
<dbReference type="Proteomes" id="UP000237647">
    <property type="component" value="Unassembled WGS sequence"/>
</dbReference>
<sequence>MVIYGVALLAGCMLVGLWAGDVLGMLLGVESNVGGVGIAMLMLIFLGGYLMDKKKMPASTESGITFWNGMYIPIVVAMAASQNVAAAIDGGMIALLASLLAVVASFALVPCLNRLGRAKSEKPRPEKDEPTALKQDTRQRKSASSPVSARPRHAR</sequence>
<dbReference type="RefSeq" id="WP_106375092.1">
    <property type="nucleotide sequence ID" value="NZ_PVTK01000006.1"/>
</dbReference>
<reference evidence="3 4" key="1">
    <citation type="submission" date="2018-03" db="EMBL/GenBank/DDBJ databases">
        <title>Genomic Encyclopedia of Type Strains, Phase III (KMG-III): the genomes of soil and plant-associated and newly described type strains.</title>
        <authorList>
            <person name="Whitman W."/>
        </authorList>
    </citation>
    <scope>NUCLEOTIDE SEQUENCE [LARGE SCALE GENOMIC DNA]</scope>
    <source>
        <strain evidence="3 4">CGMCC 1.12152</strain>
    </source>
</reference>
<dbReference type="InterPro" id="IPR004690">
    <property type="entry name" value="Maln_transptMadL"/>
</dbReference>
<feature type="transmembrane region" description="Helical" evidence="2">
    <location>
        <begin position="63"/>
        <end position="80"/>
    </location>
</feature>
<dbReference type="NCBIfam" id="TIGR00807">
    <property type="entry name" value="malonate_madL"/>
    <property type="match status" value="1"/>
</dbReference>
<feature type="transmembrane region" description="Helical" evidence="2">
    <location>
        <begin position="33"/>
        <end position="51"/>
    </location>
</feature>
<dbReference type="GO" id="GO:0016020">
    <property type="term" value="C:membrane"/>
    <property type="evidence" value="ECO:0007669"/>
    <property type="project" value="InterPro"/>
</dbReference>
<accession>A0A2T0V1S6</accession>
<evidence type="ECO:0000313" key="3">
    <source>
        <dbReference type="EMBL" id="PRY64114.1"/>
    </source>
</evidence>
<evidence type="ECO:0000256" key="1">
    <source>
        <dbReference type="SAM" id="MobiDB-lite"/>
    </source>
</evidence>
<keyword evidence="2" id="KW-0472">Membrane</keyword>
<dbReference type="Pfam" id="PF03817">
    <property type="entry name" value="MadL"/>
    <property type="match status" value="1"/>
</dbReference>
<evidence type="ECO:0000313" key="4">
    <source>
        <dbReference type="Proteomes" id="UP000237647"/>
    </source>
</evidence>
<gene>
    <name evidence="3" type="ORF">B0H98_10625</name>
</gene>
<proteinExistence type="predicted"/>